<accession>A0A4Q7Y769</accession>
<feature type="binding site" evidence="15">
    <location>
        <position position="282"/>
    </location>
    <ligand>
        <name>L-citrulline</name>
        <dbReference type="ChEBI" id="CHEBI:57743"/>
    </ligand>
</feature>
<dbReference type="Gene3D" id="1.10.287.400">
    <property type="match status" value="1"/>
</dbReference>
<evidence type="ECO:0000259" key="16">
    <source>
        <dbReference type="Pfam" id="PF00764"/>
    </source>
</evidence>
<dbReference type="GO" id="GO:0000053">
    <property type="term" value="P:argininosuccinate metabolic process"/>
    <property type="evidence" value="ECO:0007669"/>
    <property type="project" value="TreeGrafter"/>
</dbReference>
<keyword evidence="11 15" id="KW-0547">Nucleotide-binding</keyword>
<dbReference type="Proteomes" id="UP000292507">
    <property type="component" value="Unassembled WGS sequence"/>
</dbReference>
<dbReference type="AlphaFoldDB" id="A0A4Q7Y769"/>
<feature type="binding site" evidence="15">
    <location>
        <position position="133"/>
    </location>
    <ligand>
        <name>ATP</name>
        <dbReference type="ChEBI" id="CHEBI:30616"/>
    </ligand>
</feature>
<comment type="subunit">
    <text evidence="4 15">Homotetramer.</text>
</comment>
<dbReference type="Gene3D" id="3.40.50.620">
    <property type="entry name" value="HUPs"/>
    <property type="match status" value="1"/>
</dbReference>
<feature type="binding site" evidence="15">
    <location>
        <begin position="19"/>
        <end position="27"/>
    </location>
    <ligand>
        <name>ATP</name>
        <dbReference type="ChEBI" id="CHEBI:30616"/>
    </ligand>
</feature>
<dbReference type="EC" id="6.3.4.5" evidence="5 15"/>
<feature type="binding site" evidence="15">
    <location>
        <position position="203"/>
    </location>
    <ligand>
        <name>L-citrulline</name>
        <dbReference type="ChEBI" id="CHEBI:57743"/>
    </ligand>
</feature>
<feature type="binding site" evidence="15">
    <location>
        <position position="138"/>
    </location>
    <ligand>
        <name>ATP</name>
        <dbReference type="ChEBI" id="CHEBI:30616"/>
    </ligand>
</feature>
<dbReference type="SUPFAM" id="SSF69864">
    <property type="entry name" value="Argininosuccinate synthetase, C-terminal domain"/>
    <property type="match status" value="1"/>
</dbReference>
<comment type="pathway">
    <text evidence="2 15">Amino-acid biosynthesis; L-arginine biosynthesis; L-arginine from L-ornithine and carbamoyl phosphate: step 2/3.</text>
</comment>
<comment type="similarity">
    <text evidence="3 15">Belongs to the argininosuccinate synthase family. Type 2 subfamily.</text>
</comment>
<dbReference type="UniPathway" id="UPA00068">
    <property type="reaction ID" value="UER00113"/>
</dbReference>
<evidence type="ECO:0000256" key="4">
    <source>
        <dbReference type="ARBA" id="ARBA00011881"/>
    </source>
</evidence>
<dbReference type="InterPro" id="IPR001518">
    <property type="entry name" value="Arginosuc_synth"/>
</dbReference>
<dbReference type="InterPro" id="IPR048267">
    <property type="entry name" value="Arginosuc_syn_N"/>
</dbReference>
<evidence type="ECO:0000256" key="6">
    <source>
        <dbReference type="ARBA" id="ARBA00014810"/>
    </source>
</evidence>
<dbReference type="GO" id="GO:0006526">
    <property type="term" value="P:L-arginine biosynthetic process"/>
    <property type="evidence" value="ECO:0007669"/>
    <property type="project" value="UniProtKB-UniRule"/>
</dbReference>
<dbReference type="GO" id="GO:0005737">
    <property type="term" value="C:cytoplasm"/>
    <property type="evidence" value="ECO:0007669"/>
    <property type="project" value="UniProtKB-SubCell"/>
</dbReference>
<evidence type="ECO:0000256" key="9">
    <source>
        <dbReference type="ARBA" id="ARBA00022598"/>
    </source>
</evidence>
<dbReference type="PANTHER" id="PTHR11587">
    <property type="entry name" value="ARGININOSUCCINATE SYNTHASE"/>
    <property type="match status" value="1"/>
</dbReference>
<feature type="binding site" evidence="15">
    <location>
        <position position="133"/>
    </location>
    <ligand>
        <name>L-aspartate</name>
        <dbReference type="ChEBI" id="CHEBI:29991"/>
    </ligand>
</feature>
<evidence type="ECO:0000313" key="19">
    <source>
        <dbReference type="Proteomes" id="UP000292507"/>
    </source>
</evidence>
<comment type="subcellular location">
    <subcellularLocation>
        <location evidence="1 15">Cytoplasm</location>
    </subcellularLocation>
</comment>
<keyword evidence="7 15" id="KW-0963">Cytoplasm</keyword>
<dbReference type="EMBL" id="SHKV01000001">
    <property type="protein sequence ID" value="RZU32043.1"/>
    <property type="molecule type" value="Genomic_DNA"/>
</dbReference>
<keyword evidence="8 15" id="KW-0055">Arginine biosynthesis</keyword>
<dbReference type="SUPFAM" id="SSF52402">
    <property type="entry name" value="Adenine nucleotide alpha hydrolases-like"/>
    <property type="match status" value="1"/>
</dbReference>
<comment type="catalytic activity">
    <reaction evidence="14 15">
        <text>L-citrulline + L-aspartate + ATP = 2-(N(omega)-L-arginino)succinate + AMP + diphosphate + H(+)</text>
        <dbReference type="Rhea" id="RHEA:10932"/>
        <dbReference type="ChEBI" id="CHEBI:15378"/>
        <dbReference type="ChEBI" id="CHEBI:29991"/>
        <dbReference type="ChEBI" id="CHEBI:30616"/>
        <dbReference type="ChEBI" id="CHEBI:33019"/>
        <dbReference type="ChEBI" id="CHEBI:57472"/>
        <dbReference type="ChEBI" id="CHEBI:57743"/>
        <dbReference type="ChEBI" id="CHEBI:456215"/>
        <dbReference type="EC" id="6.3.4.5"/>
    </reaction>
</comment>
<keyword evidence="10 15" id="KW-0028">Amino-acid biosynthesis</keyword>
<gene>
    <name evidence="15" type="primary">argG</name>
    <name evidence="18" type="ORF">BKA19_1732</name>
</gene>
<dbReference type="PANTHER" id="PTHR11587:SF2">
    <property type="entry name" value="ARGININOSUCCINATE SYNTHASE"/>
    <property type="match status" value="1"/>
</dbReference>
<dbReference type="HAMAP" id="MF_00581">
    <property type="entry name" value="Arg_succ_synth_type2"/>
    <property type="match status" value="1"/>
</dbReference>
<evidence type="ECO:0000256" key="13">
    <source>
        <dbReference type="ARBA" id="ARBA00029916"/>
    </source>
</evidence>
<dbReference type="GO" id="GO:0000050">
    <property type="term" value="P:urea cycle"/>
    <property type="evidence" value="ECO:0007669"/>
    <property type="project" value="TreeGrafter"/>
</dbReference>
<dbReference type="GO" id="GO:0042803">
    <property type="term" value="F:protein homodimerization activity"/>
    <property type="evidence" value="ECO:0007669"/>
    <property type="project" value="InterPro"/>
</dbReference>
<dbReference type="Gene3D" id="3.90.1260.10">
    <property type="entry name" value="Argininosuccinate synthetase, chain A, domain 2"/>
    <property type="match status" value="1"/>
</dbReference>
<evidence type="ECO:0000256" key="3">
    <source>
        <dbReference type="ARBA" id="ARBA00009088"/>
    </source>
</evidence>
<feature type="binding site" evidence="15">
    <location>
        <position position="137"/>
    </location>
    <ligand>
        <name>L-aspartate</name>
        <dbReference type="ChEBI" id="CHEBI:29991"/>
    </ligand>
</feature>
<feature type="binding site" evidence="15">
    <location>
        <position position="131"/>
    </location>
    <ligand>
        <name>ATP</name>
        <dbReference type="ChEBI" id="CHEBI:30616"/>
    </ligand>
</feature>
<evidence type="ECO:0000313" key="18">
    <source>
        <dbReference type="EMBL" id="RZU32043.1"/>
    </source>
</evidence>
<dbReference type="PROSITE" id="PS00565">
    <property type="entry name" value="ARGININOSUCCIN_SYN_2"/>
    <property type="match status" value="1"/>
</dbReference>
<protein>
    <recommendedName>
        <fullName evidence="6 15">Argininosuccinate synthase</fullName>
        <ecNumber evidence="5 15">6.3.4.5</ecNumber>
    </recommendedName>
    <alternativeName>
        <fullName evidence="13 15">Citrulline--aspartate ligase</fullName>
    </alternativeName>
</protein>
<keyword evidence="19" id="KW-1185">Reference proteome</keyword>
<dbReference type="PROSITE" id="PS00564">
    <property type="entry name" value="ARGININOSUCCIN_SYN_1"/>
    <property type="match status" value="1"/>
</dbReference>
<evidence type="ECO:0000259" key="17">
    <source>
        <dbReference type="Pfam" id="PF20979"/>
    </source>
</evidence>
<evidence type="ECO:0000256" key="5">
    <source>
        <dbReference type="ARBA" id="ARBA00012286"/>
    </source>
</evidence>
<feature type="binding site" evidence="15">
    <location>
        <position position="196"/>
    </location>
    <ligand>
        <name>ATP</name>
        <dbReference type="ChEBI" id="CHEBI:30616"/>
    </ligand>
</feature>
<dbReference type="InterPro" id="IPR014729">
    <property type="entry name" value="Rossmann-like_a/b/a_fold"/>
</dbReference>
<name>A0A4Q7Y769_9ACTN</name>
<dbReference type="InterPro" id="IPR024074">
    <property type="entry name" value="AS_cat/multimer_dom_body"/>
</dbReference>
<evidence type="ECO:0000256" key="11">
    <source>
        <dbReference type="ARBA" id="ARBA00022741"/>
    </source>
</evidence>
<proteinExistence type="inferred from homology"/>
<dbReference type="InterPro" id="IPR024073">
    <property type="entry name" value="AS_multimer_C_tail"/>
</dbReference>
<feature type="binding site" evidence="15">
    <location>
        <position position="194"/>
    </location>
    <ligand>
        <name>L-citrulline</name>
        <dbReference type="ChEBI" id="CHEBI:57743"/>
    </ligand>
</feature>
<dbReference type="NCBIfam" id="NF003779">
    <property type="entry name" value="PRK05370.1"/>
    <property type="match status" value="1"/>
</dbReference>
<evidence type="ECO:0000256" key="15">
    <source>
        <dbReference type="HAMAP-Rule" id="MF_00581"/>
    </source>
</evidence>
<dbReference type="InterPro" id="IPR018223">
    <property type="entry name" value="Arginosuc_synth_CS"/>
</dbReference>
<dbReference type="InterPro" id="IPR023434">
    <property type="entry name" value="Arginosuc_synth_type_1_subfam"/>
</dbReference>
<comment type="caution">
    <text evidence="18">The sequence shown here is derived from an EMBL/GenBank/DDBJ whole genome shotgun (WGS) entry which is preliminary data.</text>
</comment>
<feature type="binding site" evidence="15">
    <location>
        <position position="45"/>
    </location>
    <ligand>
        <name>ATP</name>
        <dbReference type="ChEBI" id="CHEBI:30616"/>
    </ligand>
</feature>
<evidence type="ECO:0000256" key="10">
    <source>
        <dbReference type="ARBA" id="ARBA00022605"/>
    </source>
</evidence>
<dbReference type="InterPro" id="IPR048268">
    <property type="entry name" value="Arginosuc_syn_C"/>
</dbReference>
<dbReference type="CDD" id="cd01999">
    <property type="entry name" value="ASS"/>
    <property type="match status" value="1"/>
</dbReference>
<dbReference type="NCBIfam" id="TIGR00032">
    <property type="entry name" value="argG"/>
    <property type="match status" value="1"/>
</dbReference>
<organism evidence="18 19">
    <name type="scientific">Blastococcus saxobsidens</name>
    <dbReference type="NCBI Taxonomy" id="138336"/>
    <lineage>
        <taxon>Bacteria</taxon>
        <taxon>Bacillati</taxon>
        <taxon>Actinomycetota</taxon>
        <taxon>Actinomycetes</taxon>
        <taxon>Geodermatophilales</taxon>
        <taxon>Geodermatophilaceae</taxon>
        <taxon>Blastococcus</taxon>
    </lineage>
</organism>
<evidence type="ECO:0000256" key="12">
    <source>
        <dbReference type="ARBA" id="ARBA00022840"/>
    </source>
</evidence>
<feature type="binding site" evidence="15">
    <location>
        <position position="137"/>
    </location>
    <ligand>
        <name>L-citrulline</name>
        <dbReference type="ChEBI" id="CHEBI:57743"/>
    </ligand>
</feature>
<keyword evidence="9 15" id="KW-0436">Ligase</keyword>
<feature type="binding site" evidence="15">
    <location>
        <position position="101"/>
    </location>
    <ligand>
        <name>L-citrulline</name>
        <dbReference type="ChEBI" id="CHEBI:57743"/>
    </ligand>
</feature>
<dbReference type="InterPro" id="IPR023437">
    <property type="entry name" value="Arg_succ_synth_type2_subfam"/>
</dbReference>
<feature type="binding site" evidence="15">
    <location>
        <position position="141"/>
    </location>
    <ligand>
        <name>L-citrulline</name>
        <dbReference type="ChEBI" id="CHEBI:57743"/>
    </ligand>
</feature>
<evidence type="ECO:0000256" key="2">
    <source>
        <dbReference type="ARBA" id="ARBA00004967"/>
    </source>
</evidence>
<evidence type="ECO:0000256" key="8">
    <source>
        <dbReference type="ARBA" id="ARBA00022571"/>
    </source>
</evidence>
<feature type="binding site" evidence="15">
    <location>
        <position position="205"/>
    </location>
    <ligand>
        <name>L-citrulline</name>
        <dbReference type="ChEBI" id="CHEBI:57743"/>
    </ligand>
</feature>
<evidence type="ECO:0000256" key="14">
    <source>
        <dbReference type="ARBA" id="ARBA00049077"/>
    </source>
</evidence>
<dbReference type="GO" id="GO:0004055">
    <property type="term" value="F:argininosuccinate synthase activity"/>
    <property type="evidence" value="ECO:0007669"/>
    <property type="project" value="UniProtKB-UniRule"/>
</dbReference>
<evidence type="ECO:0000256" key="7">
    <source>
        <dbReference type="ARBA" id="ARBA00022490"/>
    </source>
</evidence>
<feature type="binding site" evidence="15">
    <location>
        <position position="138"/>
    </location>
    <ligand>
        <name>L-aspartate</name>
        <dbReference type="ChEBI" id="CHEBI:29991"/>
    </ligand>
</feature>
<evidence type="ECO:0000256" key="1">
    <source>
        <dbReference type="ARBA" id="ARBA00004496"/>
    </source>
</evidence>
<dbReference type="Pfam" id="PF00764">
    <property type="entry name" value="Arginosuc_synth"/>
    <property type="match status" value="1"/>
</dbReference>
<dbReference type="Pfam" id="PF20979">
    <property type="entry name" value="Arginosuc_syn_C"/>
    <property type="match status" value="1"/>
</dbReference>
<keyword evidence="12 15" id="KW-0067">ATP-binding</keyword>
<feature type="domain" description="Arginosuccinate synthase-like N-terminal" evidence="16">
    <location>
        <begin position="16"/>
        <end position="163"/>
    </location>
</feature>
<feature type="domain" description="Arginosuccinate synthase C-terminal" evidence="17">
    <location>
        <begin position="193"/>
        <end position="395"/>
    </location>
</feature>
<reference evidence="18 19" key="1">
    <citation type="submission" date="2019-02" db="EMBL/GenBank/DDBJ databases">
        <title>Sequencing the genomes of 1000 actinobacteria strains.</title>
        <authorList>
            <person name="Klenk H.-P."/>
        </authorList>
    </citation>
    <scope>NUCLEOTIDE SEQUENCE [LARGE SCALE GENOMIC DNA]</scope>
    <source>
        <strain evidence="18 19">DSM 44509</strain>
    </source>
</reference>
<sequence>MLVSKVLTSLPVGERVGIAFSGGLDTSVAVAWMRDKGAVPCTYTADIGQYDEPDIGSVPGRATAYGAELARLVDCRAALVEEGLAALTCGAFHIRSGGRSYFNTTPLGRAVTGTLLVRAMLEDDVQIWGDGSTYKGNDIERFYRYGLLANPGLRIYKPWLDADFVTELGGRKEMSEWLVAHGLPYRDSAEKAYSTDANIWGATHEAKTLEHLDTGIETVDPIMGVRFWDPSVEIAAEDVTIGFSQGRPVSIDGREFDSAVELVNEANAIGGRHGLGMSDQIENRIIEAKSRGIYEAPGMALLHIAYERLVNAIHNEDTLASYHSEGRRLGRLMYEGRWLDPQALMLRESLQRWVGMAVTGEVTVRLRRGEDYSILDTAGPAFSYHPDKLSMERTQDSAFGPVDRIGQLTMRNLDIADSRARLELYARIGMVGGATQAAIGAAQAASTGLIDASQAGGAEAIASRGTVSEHDELLDRAAMEAGTD</sequence>
<dbReference type="GO" id="GO:0005524">
    <property type="term" value="F:ATP binding"/>
    <property type="evidence" value="ECO:0007669"/>
    <property type="project" value="UniProtKB-UniRule"/>
</dbReference>